<reference evidence="1" key="2">
    <citation type="submission" date="2020-11" db="EMBL/GenBank/DDBJ databases">
        <authorList>
            <person name="McCartney M.A."/>
            <person name="Auch B."/>
            <person name="Kono T."/>
            <person name="Mallez S."/>
            <person name="Becker A."/>
            <person name="Gohl D.M."/>
            <person name="Silverstein K.A.T."/>
            <person name="Koren S."/>
            <person name="Bechman K.B."/>
            <person name="Herman A."/>
            <person name="Abrahante J.E."/>
            <person name="Garbe J."/>
        </authorList>
    </citation>
    <scope>NUCLEOTIDE SEQUENCE</scope>
    <source>
        <strain evidence="1">Duluth1</strain>
        <tissue evidence="1">Whole animal</tissue>
    </source>
</reference>
<dbReference type="Proteomes" id="UP000828390">
    <property type="component" value="Unassembled WGS sequence"/>
</dbReference>
<evidence type="ECO:0000313" key="2">
    <source>
        <dbReference type="Proteomes" id="UP000828390"/>
    </source>
</evidence>
<name>A0A9D4RDD5_DREPO</name>
<dbReference type="AlphaFoldDB" id="A0A9D4RDD5"/>
<reference evidence="1" key="1">
    <citation type="journal article" date="2019" name="bioRxiv">
        <title>The Genome of the Zebra Mussel, Dreissena polymorpha: A Resource for Invasive Species Research.</title>
        <authorList>
            <person name="McCartney M.A."/>
            <person name="Auch B."/>
            <person name="Kono T."/>
            <person name="Mallez S."/>
            <person name="Zhang Y."/>
            <person name="Obille A."/>
            <person name="Becker A."/>
            <person name="Abrahante J.E."/>
            <person name="Garbe J."/>
            <person name="Badalamenti J.P."/>
            <person name="Herman A."/>
            <person name="Mangelson H."/>
            <person name="Liachko I."/>
            <person name="Sullivan S."/>
            <person name="Sone E.D."/>
            <person name="Koren S."/>
            <person name="Silverstein K.A.T."/>
            <person name="Beckman K.B."/>
            <person name="Gohl D.M."/>
        </authorList>
    </citation>
    <scope>NUCLEOTIDE SEQUENCE</scope>
    <source>
        <strain evidence="1">Duluth1</strain>
        <tissue evidence="1">Whole animal</tissue>
    </source>
</reference>
<evidence type="ECO:0000313" key="1">
    <source>
        <dbReference type="EMBL" id="KAH3864331.1"/>
    </source>
</evidence>
<organism evidence="1 2">
    <name type="scientific">Dreissena polymorpha</name>
    <name type="common">Zebra mussel</name>
    <name type="synonym">Mytilus polymorpha</name>
    <dbReference type="NCBI Taxonomy" id="45954"/>
    <lineage>
        <taxon>Eukaryota</taxon>
        <taxon>Metazoa</taxon>
        <taxon>Spiralia</taxon>
        <taxon>Lophotrochozoa</taxon>
        <taxon>Mollusca</taxon>
        <taxon>Bivalvia</taxon>
        <taxon>Autobranchia</taxon>
        <taxon>Heteroconchia</taxon>
        <taxon>Euheterodonta</taxon>
        <taxon>Imparidentia</taxon>
        <taxon>Neoheterodontei</taxon>
        <taxon>Myida</taxon>
        <taxon>Dreissenoidea</taxon>
        <taxon>Dreissenidae</taxon>
        <taxon>Dreissena</taxon>
    </lineage>
</organism>
<protein>
    <submittedName>
        <fullName evidence="1">Uncharacterized protein</fullName>
    </submittedName>
</protein>
<keyword evidence="2" id="KW-1185">Reference proteome</keyword>
<accession>A0A9D4RDD5</accession>
<gene>
    <name evidence="1" type="ORF">DPMN_027348</name>
</gene>
<comment type="caution">
    <text evidence="1">The sequence shown here is derived from an EMBL/GenBank/DDBJ whole genome shotgun (WGS) entry which is preliminary data.</text>
</comment>
<sequence length="150" mass="17087">MGSDHLQQQVTLLNYIAQGTDAQCSGEQTFLLEKANWAQFRDLCSVLSLAFVHSQDSNEFCNTLSNKILSIAECSILVSSGKVKRLEKGSRGRMRRAPRRYRTIKKHKKFFKRTPLSIIFLIIGPLKIRQSGSFWTQNLKIGKNSVIQQL</sequence>
<proteinExistence type="predicted"/>
<dbReference type="EMBL" id="JAIWYP010000002">
    <property type="protein sequence ID" value="KAH3864331.1"/>
    <property type="molecule type" value="Genomic_DNA"/>
</dbReference>